<sequence length="74" mass="8309">MQAIFLLSPDTEFLGSGVGKSLTINYKDIFLQYKKMLIIKWYTKHIESIVASINSYIFGAAKLSTLNPTGSEDF</sequence>
<protein>
    <submittedName>
        <fullName evidence="2">Uncharacterized protein</fullName>
    </submittedName>
</protein>
<keyword evidence="3" id="KW-1185">Reference proteome</keyword>
<dbReference type="RefSeq" id="XP_041191615.1">
    <property type="nucleotide sequence ID" value="XM_041331175.1"/>
</dbReference>
<accession>A0A9P7E934</accession>
<dbReference type="GeneID" id="64625192"/>
<comment type="caution">
    <text evidence="2">The sequence shown here is derived from an EMBL/GenBank/DDBJ whole genome shotgun (WGS) entry which is preliminary data.</text>
</comment>
<dbReference type="EMBL" id="JABBWG010000022">
    <property type="protein sequence ID" value="KAG1813979.1"/>
    <property type="molecule type" value="Genomic_DNA"/>
</dbReference>
<dbReference type="Proteomes" id="UP000807769">
    <property type="component" value="Unassembled WGS sequence"/>
</dbReference>
<name>A0A9P7E934_9AGAM</name>
<evidence type="ECO:0000313" key="1">
    <source>
        <dbReference type="EMBL" id="KAG1797524.1"/>
    </source>
</evidence>
<proteinExistence type="predicted"/>
<dbReference type="EMBL" id="JABBWG010000215">
    <property type="protein sequence ID" value="KAG1797524.1"/>
    <property type="molecule type" value="Genomic_DNA"/>
</dbReference>
<dbReference type="AlphaFoldDB" id="A0A9P7E934"/>
<gene>
    <name evidence="2" type="ORF">BJ212DRAFT_1274731</name>
    <name evidence="1" type="ORF">BJ212DRAFT_1289738</name>
</gene>
<dbReference type="OrthoDB" id="3231188at2759"/>
<reference evidence="2" key="1">
    <citation type="journal article" date="2020" name="New Phytol.">
        <title>Comparative genomics reveals dynamic genome evolution in host specialist ectomycorrhizal fungi.</title>
        <authorList>
            <person name="Lofgren L.A."/>
            <person name="Nguyen N.H."/>
            <person name="Vilgalys R."/>
            <person name="Ruytinx J."/>
            <person name="Liao H.L."/>
            <person name="Branco S."/>
            <person name="Kuo A."/>
            <person name="LaButti K."/>
            <person name="Lipzen A."/>
            <person name="Andreopoulos W."/>
            <person name="Pangilinan J."/>
            <person name="Riley R."/>
            <person name="Hundley H."/>
            <person name="Na H."/>
            <person name="Barry K."/>
            <person name="Grigoriev I.V."/>
            <person name="Stajich J.E."/>
            <person name="Kennedy P.G."/>
        </authorList>
    </citation>
    <scope>NUCLEOTIDE SEQUENCE</scope>
    <source>
        <strain evidence="2">MN1</strain>
    </source>
</reference>
<evidence type="ECO:0000313" key="2">
    <source>
        <dbReference type="EMBL" id="KAG1813979.1"/>
    </source>
</evidence>
<evidence type="ECO:0000313" key="3">
    <source>
        <dbReference type="Proteomes" id="UP000807769"/>
    </source>
</evidence>
<organism evidence="2 3">
    <name type="scientific">Suillus subaureus</name>
    <dbReference type="NCBI Taxonomy" id="48587"/>
    <lineage>
        <taxon>Eukaryota</taxon>
        <taxon>Fungi</taxon>
        <taxon>Dikarya</taxon>
        <taxon>Basidiomycota</taxon>
        <taxon>Agaricomycotina</taxon>
        <taxon>Agaricomycetes</taxon>
        <taxon>Agaricomycetidae</taxon>
        <taxon>Boletales</taxon>
        <taxon>Suillineae</taxon>
        <taxon>Suillaceae</taxon>
        <taxon>Suillus</taxon>
    </lineage>
</organism>